<reference evidence="1 2" key="1">
    <citation type="submission" date="2018-11" db="EMBL/GenBank/DDBJ databases">
        <authorList>
            <consortium name="Pathogen Informatics"/>
        </authorList>
    </citation>
    <scope>NUCLEOTIDE SEQUENCE [LARGE SCALE GENOMIC DNA]</scope>
    <source>
        <strain evidence="1 2">Zambia</strain>
    </source>
</reference>
<gene>
    <name evidence="1" type="ORF">SMRZ_LOCUS4550</name>
</gene>
<protein>
    <submittedName>
        <fullName evidence="1">Uncharacterized protein</fullName>
    </submittedName>
</protein>
<keyword evidence="2" id="KW-1185">Reference proteome</keyword>
<dbReference type="AlphaFoldDB" id="A0A183LL75"/>
<accession>A0A183LL75</accession>
<dbReference type="Proteomes" id="UP000277204">
    <property type="component" value="Unassembled WGS sequence"/>
</dbReference>
<sequence>MAGRINRQGNAKASCVCRLIRAAKLGNTGSLAKPLRRTPLVGVLTASIK</sequence>
<evidence type="ECO:0000313" key="1">
    <source>
        <dbReference type="EMBL" id="VDO62138.1"/>
    </source>
</evidence>
<organism evidence="1 2">
    <name type="scientific">Schistosoma margrebowiei</name>
    <dbReference type="NCBI Taxonomy" id="48269"/>
    <lineage>
        <taxon>Eukaryota</taxon>
        <taxon>Metazoa</taxon>
        <taxon>Spiralia</taxon>
        <taxon>Lophotrochozoa</taxon>
        <taxon>Platyhelminthes</taxon>
        <taxon>Trematoda</taxon>
        <taxon>Digenea</taxon>
        <taxon>Strigeidida</taxon>
        <taxon>Schistosomatoidea</taxon>
        <taxon>Schistosomatidae</taxon>
        <taxon>Schistosoma</taxon>
    </lineage>
</organism>
<name>A0A183LL75_9TREM</name>
<proteinExistence type="predicted"/>
<dbReference type="EMBL" id="UZAI01001457">
    <property type="protein sequence ID" value="VDO62138.1"/>
    <property type="molecule type" value="Genomic_DNA"/>
</dbReference>
<evidence type="ECO:0000313" key="2">
    <source>
        <dbReference type="Proteomes" id="UP000277204"/>
    </source>
</evidence>